<reference evidence="4" key="1">
    <citation type="submission" date="2023-03" db="EMBL/GenBank/DDBJ databases">
        <title>Massive genome expansion in bonnet fungi (Mycena s.s.) driven by repeated elements and novel gene families across ecological guilds.</title>
        <authorList>
            <consortium name="Lawrence Berkeley National Laboratory"/>
            <person name="Harder C.B."/>
            <person name="Miyauchi S."/>
            <person name="Viragh M."/>
            <person name="Kuo A."/>
            <person name="Thoen E."/>
            <person name="Andreopoulos B."/>
            <person name="Lu D."/>
            <person name="Skrede I."/>
            <person name="Drula E."/>
            <person name="Henrissat B."/>
            <person name="Morin E."/>
            <person name="Kohler A."/>
            <person name="Barry K."/>
            <person name="LaButti K."/>
            <person name="Morin E."/>
            <person name="Salamov A."/>
            <person name="Lipzen A."/>
            <person name="Mereny Z."/>
            <person name="Hegedus B."/>
            <person name="Baldrian P."/>
            <person name="Stursova M."/>
            <person name="Weitz H."/>
            <person name="Taylor A."/>
            <person name="Grigoriev I.V."/>
            <person name="Nagy L.G."/>
            <person name="Martin F."/>
            <person name="Kauserud H."/>
        </authorList>
    </citation>
    <scope>NUCLEOTIDE SEQUENCE</scope>
    <source>
        <strain evidence="4">9144</strain>
    </source>
</reference>
<dbReference type="Gene3D" id="6.10.250.1280">
    <property type="match status" value="1"/>
</dbReference>
<protein>
    <recommendedName>
        <fullName evidence="3">MIP18 family-like domain-containing protein</fullName>
    </recommendedName>
</protein>
<dbReference type="PANTHER" id="PTHR12377:SF0">
    <property type="entry name" value="CYTOSOLIC IRON-SULFUR ASSEMBLY COMPONENT 2B"/>
    <property type="match status" value="1"/>
</dbReference>
<name>A0AAD6VT25_9AGAR</name>
<gene>
    <name evidence="4" type="ORF">GGX14DRAFT_514668</name>
</gene>
<feature type="domain" description="MIP18 family-like" evidence="3">
    <location>
        <begin position="52"/>
        <end position="122"/>
    </location>
</feature>
<dbReference type="FunFam" id="3.30.300.130:FF:000005">
    <property type="entry name" value="Mitotic spindle-associated mmxd complex subunit"/>
    <property type="match status" value="1"/>
</dbReference>
<dbReference type="SUPFAM" id="SSF117916">
    <property type="entry name" value="Fe-S cluster assembly (FSCA) domain-like"/>
    <property type="match status" value="1"/>
</dbReference>
<evidence type="ECO:0000256" key="2">
    <source>
        <dbReference type="ARBA" id="ARBA00022829"/>
    </source>
</evidence>
<comment type="caution">
    <text evidence="4">The sequence shown here is derived from an EMBL/GenBank/DDBJ whole genome shotgun (WGS) entry which is preliminary data.</text>
</comment>
<dbReference type="AlphaFoldDB" id="A0AAD6VT25"/>
<dbReference type="GO" id="GO:1990229">
    <property type="term" value="C:iron-sulfur cluster assembly complex"/>
    <property type="evidence" value="ECO:0007669"/>
    <property type="project" value="UniProtKB-ARBA"/>
</dbReference>
<dbReference type="Proteomes" id="UP001219525">
    <property type="component" value="Unassembled WGS sequence"/>
</dbReference>
<keyword evidence="5" id="KW-1185">Reference proteome</keyword>
<keyword evidence="2" id="KW-0159">Chromosome partition</keyword>
<accession>A0AAD6VT25</accession>
<dbReference type="PANTHER" id="PTHR12377">
    <property type="entry name" value="CYTOSOLIC IRON-SULFUR ASSEMBLY COMPONENT 2B-RELATED"/>
    <property type="match status" value="1"/>
</dbReference>
<comment type="similarity">
    <text evidence="1">Belongs to the MIP18 family.</text>
</comment>
<organism evidence="4 5">
    <name type="scientific">Mycena pura</name>
    <dbReference type="NCBI Taxonomy" id="153505"/>
    <lineage>
        <taxon>Eukaryota</taxon>
        <taxon>Fungi</taxon>
        <taxon>Dikarya</taxon>
        <taxon>Basidiomycota</taxon>
        <taxon>Agaricomycotina</taxon>
        <taxon>Agaricomycetes</taxon>
        <taxon>Agaricomycetidae</taxon>
        <taxon>Agaricales</taxon>
        <taxon>Marasmiineae</taxon>
        <taxon>Mycenaceae</taxon>
        <taxon>Mycena</taxon>
    </lineage>
</organism>
<proteinExistence type="inferred from homology"/>
<dbReference type="GO" id="GO:0007059">
    <property type="term" value="P:chromosome segregation"/>
    <property type="evidence" value="ECO:0007669"/>
    <property type="project" value="UniProtKB-KW"/>
</dbReference>
<dbReference type="InterPro" id="IPR002744">
    <property type="entry name" value="MIP18-like"/>
</dbReference>
<dbReference type="Gene3D" id="3.30.300.130">
    <property type="entry name" value="Fe-S cluster assembly (FSCA)"/>
    <property type="match status" value="1"/>
</dbReference>
<evidence type="ECO:0000259" key="3">
    <source>
        <dbReference type="Pfam" id="PF01883"/>
    </source>
</evidence>
<evidence type="ECO:0000313" key="4">
    <source>
        <dbReference type="EMBL" id="KAJ7221703.1"/>
    </source>
</evidence>
<dbReference type="EMBL" id="JARJCW010000008">
    <property type="protein sequence ID" value="KAJ7221703.1"/>
    <property type="molecule type" value="Genomic_DNA"/>
</dbReference>
<dbReference type="GO" id="GO:0051604">
    <property type="term" value="P:protein maturation"/>
    <property type="evidence" value="ECO:0007669"/>
    <property type="project" value="InterPro"/>
</dbReference>
<dbReference type="GO" id="GO:0140535">
    <property type="term" value="C:intracellular protein-containing complex"/>
    <property type="evidence" value="ECO:0007669"/>
    <property type="project" value="UniProtKB-ARBA"/>
</dbReference>
<dbReference type="InterPro" id="IPR039796">
    <property type="entry name" value="MIP18"/>
</dbReference>
<dbReference type="Pfam" id="PF01883">
    <property type="entry name" value="FeS_assembly_P"/>
    <property type="match status" value="1"/>
</dbReference>
<dbReference type="InterPro" id="IPR034904">
    <property type="entry name" value="FSCA_dom_sf"/>
</dbReference>
<evidence type="ECO:0000313" key="5">
    <source>
        <dbReference type="Proteomes" id="UP001219525"/>
    </source>
</evidence>
<evidence type="ECO:0000256" key="1">
    <source>
        <dbReference type="ARBA" id="ARBA00010381"/>
    </source>
</evidence>
<sequence>MAVEIFNPNPTVFAPVKPSKSSKAASLWLTDADDTDANAENTNDAPEPIDQEEIFDLIRSIYDPEHPNTLEELRVVSAPQITVDGNRVNVEFTPTVPHCGMSTLIGLSIRVRLLRALPNRFKIDISLKPGSHQSEMAVNKQLNDKERVAAALENPALLQTVEQTLANAYRRGEPAED</sequence>